<feature type="transmembrane region" description="Helical" evidence="1">
    <location>
        <begin position="37"/>
        <end position="60"/>
    </location>
</feature>
<gene>
    <name evidence="2" type="ORF">BMG03_06195</name>
</gene>
<protein>
    <recommendedName>
        <fullName evidence="4">SPW repeat-containing protein</fullName>
    </recommendedName>
</protein>
<sequence length="123" mass="12597">MAHSRSASRPRSILTVLGALVGAAIAIWNYVTPMTGVTGTFGAGLVIASSVLIALAGIAIQMTEPGGIRTTLRVLVALGLIGTAAAGYFLHEWWLIAAMGVVLIGLIYDIASSRGARSKGAYA</sequence>
<evidence type="ECO:0008006" key="4">
    <source>
        <dbReference type="Google" id="ProtNLM"/>
    </source>
</evidence>
<feature type="transmembrane region" description="Helical" evidence="1">
    <location>
        <begin position="72"/>
        <end position="88"/>
    </location>
</feature>
<reference evidence="2 3" key="1">
    <citation type="submission" date="2017-01" db="EMBL/GenBank/DDBJ databases">
        <title>The complete genome sequence of a sulfur-oxidizing marine bacterium Thioclava sp. 25B10_4T.</title>
        <authorList>
            <person name="Liu Y."/>
            <person name="Lai Q."/>
            <person name="Shao Z."/>
        </authorList>
    </citation>
    <scope>NUCLEOTIDE SEQUENCE [LARGE SCALE GENOMIC DNA]</scope>
    <source>
        <strain evidence="2 3">25B10_4</strain>
    </source>
</reference>
<proteinExistence type="predicted"/>
<keyword evidence="1" id="KW-0472">Membrane</keyword>
<keyword evidence="1" id="KW-0812">Transmembrane</keyword>
<evidence type="ECO:0000313" key="3">
    <source>
        <dbReference type="Proteomes" id="UP000185622"/>
    </source>
</evidence>
<dbReference type="EMBL" id="CP019437">
    <property type="protein sequence ID" value="AQS47433.1"/>
    <property type="molecule type" value="Genomic_DNA"/>
</dbReference>
<organism evidence="2 3">
    <name type="scientific">Thioclava nitratireducens</name>
    <dbReference type="NCBI Taxonomy" id="1915078"/>
    <lineage>
        <taxon>Bacteria</taxon>
        <taxon>Pseudomonadati</taxon>
        <taxon>Pseudomonadota</taxon>
        <taxon>Alphaproteobacteria</taxon>
        <taxon>Rhodobacterales</taxon>
        <taxon>Paracoccaceae</taxon>
        <taxon>Thioclava</taxon>
    </lineage>
</organism>
<accession>A0ABM6IFG7</accession>
<keyword evidence="1" id="KW-1133">Transmembrane helix</keyword>
<feature type="transmembrane region" description="Helical" evidence="1">
    <location>
        <begin position="94"/>
        <end position="111"/>
    </location>
</feature>
<dbReference type="Proteomes" id="UP000185622">
    <property type="component" value="Chromosome"/>
</dbReference>
<evidence type="ECO:0000256" key="1">
    <source>
        <dbReference type="SAM" id="Phobius"/>
    </source>
</evidence>
<keyword evidence="3" id="KW-1185">Reference proteome</keyword>
<dbReference type="RefSeq" id="WP_075776291.1">
    <property type="nucleotide sequence ID" value="NZ_CP019437.1"/>
</dbReference>
<feature type="transmembrane region" description="Helical" evidence="1">
    <location>
        <begin position="12"/>
        <end position="31"/>
    </location>
</feature>
<name>A0ABM6IFG7_9RHOB</name>
<evidence type="ECO:0000313" key="2">
    <source>
        <dbReference type="EMBL" id="AQS47433.1"/>
    </source>
</evidence>